<dbReference type="GO" id="GO:0051082">
    <property type="term" value="F:unfolded protein binding"/>
    <property type="evidence" value="ECO:0007669"/>
    <property type="project" value="TreeGrafter"/>
</dbReference>
<evidence type="ECO:0000259" key="1">
    <source>
        <dbReference type="Pfam" id="PF00011"/>
    </source>
</evidence>
<dbReference type="PANTHER" id="PTHR45640:SF35">
    <property type="entry name" value="HEAT SHOCK PROTEIN HSP-12.2"/>
    <property type="match status" value="1"/>
</dbReference>
<feature type="domain" description="SHSP" evidence="1">
    <location>
        <begin position="43"/>
        <end position="103"/>
    </location>
</feature>
<dbReference type="Gene3D" id="2.60.40.790">
    <property type="match status" value="1"/>
</dbReference>
<dbReference type="GO" id="GO:0009408">
    <property type="term" value="P:response to heat"/>
    <property type="evidence" value="ECO:0007669"/>
    <property type="project" value="TreeGrafter"/>
</dbReference>
<dbReference type="Proteomes" id="UP000580250">
    <property type="component" value="Unassembled WGS sequence"/>
</dbReference>
<gene>
    <name evidence="2" type="ORF">MENT_LOCUS62927</name>
</gene>
<dbReference type="InterPro" id="IPR001436">
    <property type="entry name" value="Alpha-crystallin/sHSP_animal"/>
</dbReference>
<dbReference type="GO" id="GO:0005634">
    <property type="term" value="C:nucleus"/>
    <property type="evidence" value="ECO:0007669"/>
    <property type="project" value="TreeGrafter"/>
</dbReference>
<evidence type="ECO:0000313" key="2">
    <source>
        <dbReference type="EMBL" id="CAD2208838.1"/>
    </source>
</evidence>
<accession>A0A6V7YBA0</accession>
<organism evidence="2 3">
    <name type="scientific">Meloidogyne enterolobii</name>
    <name type="common">Root-knot nematode worm</name>
    <name type="synonym">Meloidogyne mayaguensis</name>
    <dbReference type="NCBI Taxonomy" id="390850"/>
    <lineage>
        <taxon>Eukaryota</taxon>
        <taxon>Metazoa</taxon>
        <taxon>Ecdysozoa</taxon>
        <taxon>Nematoda</taxon>
        <taxon>Chromadorea</taxon>
        <taxon>Rhabditida</taxon>
        <taxon>Tylenchina</taxon>
        <taxon>Tylenchomorpha</taxon>
        <taxon>Tylenchoidea</taxon>
        <taxon>Meloidogynidae</taxon>
        <taxon>Meloidogyninae</taxon>
        <taxon>Meloidogyne</taxon>
    </lineage>
</organism>
<dbReference type="InterPro" id="IPR008978">
    <property type="entry name" value="HSP20-like_chaperone"/>
</dbReference>
<dbReference type="CDD" id="cd06526">
    <property type="entry name" value="metazoan_ACD"/>
    <property type="match status" value="1"/>
</dbReference>
<dbReference type="PANTHER" id="PTHR45640">
    <property type="entry name" value="HEAT SHOCK PROTEIN HSP-12.2-RELATED"/>
    <property type="match status" value="1"/>
</dbReference>
<reference evidence="2 3" key="1">
    <citation type="submission" date="2020-08" db="EMBL/GenBank/DDBJ databases">
        <authorList>
            <person name="Koutsovoulos G."/>
            <person name="Danchin GJ E."/>
        </authorList>
    </citation>
    <scope>NUCLEOTIDE SEQUENCE [LARGE SCALE GENOMIC DNA]</scope>
</reference>
<dbReference type="SUPFAM" id="SSF49764">
    <property type="entry name" value="HSP20-like chaperones"/>
    <property type="match status" value="1"/>
</dbReference>
<dbReference type="AlphaFoldDB" id="A0A6V7YBA0"/>
<dbReference type="GO" id="GO:0042026">
    <property type="term" value="P:protein refolding"/>
    <property type="evidence" value="ECO:0007669"/>
    <property type="project" value="TreeGrafter"/>
</dbReference>
<name>A0A6V7YBA0_MELEN</name>
<proteinExistence type="predicted"/>
<dbReference type="GO" id="GO:0005737">
    <property type="term" value="C:cytoplasm"/>
    <property type="evidence" value="ECO:0007669"/>
    <property type="project" value="TreeGrafter"/>
</dbReference>
<dbReference type="PRINTS" id="PR00299">
    <property type="entry name" value="ACRYSTALLIN"/>
</dbReference>
<evidence type="ECO:0000313" key="3">
    <source>
        <dbReference type="Proteomes" id="UP000580250"/>
    </source>
</evidence>
<sequence length="104" mass="12229">MGKGWVVVNVREYLIEPFPRWFYSITHLKIFLQHNRELFKNIFKVKVAGQDVLIHCLHEPRKDEHGSVKREIHRSYRLPNDVVPDTLKSHLSNKGVLTLTASKQ</sequence>
<dbReference type="OrthoDB" id="1431247at2759"/>
<comment type="caution">
    <text evidence="2">The sequence shown here is derived from an EMBL/GenBank/DDBJ whole genome shotgun (WGS) entry which is preliminary data.</text>
</comment>
<dbReference type="Pfam" id="PF00011">
    <property type="entry name" value="HSP20"/>
    <property type="match status" value="1"/>
</dbReference>
<protein>
    <recommendedName>
        <fullName evidence="1">SHSP domain-containing protein</fullName>
    </recommendedName>
</protein>
<dbReference type="InterPro" id="IPR002068">
    <property type="entry name" value="A-crystallin/Hsp20_dom"/>
</dbReference>
<dbReference type="EMBL" id="CAJEWN010003879">
    <property type="protein sequence ID" value="CAD2208838.1"/>
    <property type="molecule type" value="Genomic_DNA"/>
</dbReference>